<proteinExistence type="predicted"/>
<evidence type="ECO:0000313" key="2">
    <source>
        <dbReference type="EMBL" id="QFZ72358.1"/>
    </source>
</evidence>
<feature type="compositionally biased region" description="Low complexity" evidence="1">
    <location>
        <begin position="89"/>
        <end position="100"/>
    </location>
</feature>
<feature type="region of interest" description="Disordered" evidence="1">
    <location>
        <begin position="81"/>
        <end position="163"/>
    </location>
</feature>
<dbReference type="Proteomes" id="UP000326179">
    <property type="component" value="Chromosome"/>
</dbReference>
<dbReference type="AlphaFoldDB" id="A0A5Q0L654"/>
<dbReference type="RefSeq" id="WP_153286728.1">
    <property type="nucleotide sequence ID" value="NZ_CP045643.1"/>
</dbReference>
<evidence type="ECO:0000256" key="1">
    <source>
        <dbReference type="SAM" id="MobiDB-lite"/>
    </source>
</evidence>
<keyword evidence="3" id="KW-1185">Reference proteome</keyword>
<sequence>MPTALALQLAEDLDDFVRLFPSMREDLTEQQRSAIAYIVPNGYRTPPRWIVEHGHRPHVARRAAASGHVLLRRSIAMQPTSPPTWWIASPRTRTSSSDSPCASRARTPRTHSYWRCTPTGTASDGPSCGATRTSRDPVSPASPTTPIRGCAAPRWTIPKPAPS</sequence>
<dbReference type="EMBL" id="CP045643">
    <property type="protein sequence ID" value="QFZ72358.1"/>
    <property type="molecule type" value="Genomic_DNA"/>
</dbReference>
<organism evidence="2 3">
    <name type="scientific">Streptomyces fagopyri</name>
    <dbReference type="NCBI Taxonomy" id="2662397"/>
    <lineage>
        <taxon>Bacteria</taxon>
        <taxon>Bacillati</taxon>
        <taxon>Actinomycetota</taxon>
        <taxon>Actinomycetes</taxon>
        <taxon>Kitasatosporales</taxon>
        <taxon>Streptomycetaceae</taxon>
        <taxon>Streptomyces</taxon>
    </lineage>
</organism>
<protein>
    <submittedName>
        <fullName evidence="2">Uncharacterized protein</fullName>
    </submittedName>
</protein>
<evidence type="ECO:0000313" key="3">
    <source>
        <dbReference type="Proteomes" id="UP000326179"/>
    </source>
</evidence>
<reference evidence="2 3" key="1">
    <citation type="submission" date="2019-10" db="EMBL/GenBank/DDBJ databases">
        <title>A novel species.</title>
        <authorList>
            <person name="Gao J."/>
        </authorList>
    </citation>
    <scope>NUCLEOTIDE SEQUENCE [LARGE SCALE GENOMIC DNA]</scope>
    <source>
        <strain evidence="2 3">QMT-28</strain>
    </source>
</reference>
<name>A0A5Q0L654_9ACTN</name>
<accession>A0A5Q0L654</accession>
<dbReference type="KEGG" id="sfy:GFH48_02970"/>
<gene>
    <name evidence="2" type="ORF">GFH48_02970</name>
</gene>